<dbReference type="EMBL" id="CANHGI010000006">
    <property type="protein sequence ID" value="CAI5454300.1"/>
    <property type="molecule type" value="Genomic_DNA"/>
</dbReference>
<feature type="region of interest" description="Disordered" evidence="1">
    <location>
        <begin position="30"/>
        <end position="52"/>
    </location>
</feature>
<name>A0A9P1N944_9PELO</name>
<dbReference type="AlphaFoldDB" id="A0A9P1N944"/>
<feature type="signal peptide" evidence="2">
    <location>
        <begin position="1"/>
        <end position="18"/>
    </location>
</feature>
<evidence type="ECO:0000313" key="3">
    <source>
        <dbReference type="EMBL" id="CAI5454300.1"/>
    </source>
</evidence>
<keyword evidence="2" id="KW-0732">Signal</keyword>
<protein>
    <submittedName>
        <fullName evidence="3">Uncharacterized protein</fullName>
    </submittedName>
</protein>
<evidence type="ECO:0000256" key="2">
    <source>
        <dbReference type="SAM" id="SignalP"/>
    </source>
</evidence>
<evidence type="ECO:0000256" key="1">
    <source>
        <dbReference type="SAM" id="MobiDB-lite"/>
    </source>
</evidence>
<sequence length="66" mass="7320">MNIFLTLIFAILAACVLSAPQRIIEKTTIIRGGPPPRHFHPPPPPPPRRPIFRPPVTVVKQTVIHG</sequence>
<organism evidence="3 4">
    <name type="scientific">Caenorhabditis angaria</name>
    <dbReference type="NCBI Taxonomy" id="860376"/>
    <lineage>
        <taxon>Eukaryota</taxon>
        <taxon>Metazoa</taxon>
        <taxon>Ecdysozoa</taxon>
        <taxon>Nematoda</taxon>
        <taxon>Chromadorea</taxon>
        <taxon>Rhabditida</taxon>
        <taxon>Rhabditina</taxon>
        <taxon>Rhabditomorpha</taxon>
        <taxon>Rhabditoidea</taxon>
        <taxon>Rhabditidae</taxon>
        <taxon>Peloderinae</taxon>
        <taxon>Caenorhabditis</taxon>
    </lineage>
</organism>
<accession>A0A9P1N944</accession>
<reference evidence="3" key="1">
    <citation type="submission" date="2022-11" db="EMBL/GenBank/DDBJ databases">
        <authorList>
            <person name="Kikuchi T."/>
        </authorList>
    </citation>
    <scope>NUCLEOTIDE SEQUENCE</scope>
    <source>
        <strain evidence="3">PS1010</strain>
    </source>
</reference>
<proteinExistence type="predicted"/>
<gene>
    <name evidence="3" type="ORF">CAMP_LOCUS16937</name>
</gene>
<feature type="compositionally biased region" description="Pro residues" evidence="1">
    <location>
        <begin position="33"/>
        <end position="52"/>
    </location>
</feature>
<dbReference type="Proteomes" id="UP001152747">
    <property type="component" value="Unassembled WGS sequence"/>
</dbReference>
<comment type="caution">
    <text evidence="3">The sequence shown here is derived from an EMBL/GenBank/DDBJ whole genome shotgun (WGS) entry which is preliminary data.</text>
</comment>
<keyword evidence="4" id="KW-1185">Reference proteome</keyword>
<feature type="chain" id="PRO_5040240560" evidence="2">
    <location>
        <begin position="19"/>
        <end position="66"/>
    </location>
</feature>
<evidence type="ECO:0000313" key="4">
    <source>
        <dbReference type="Proteomes" id="UP001152747"/>
    </source>
</evidence>